<feature type="repeat" description="WD" evidence="3">
    <location>
        <begin position="853"/>
        <end position="894"/>
    </location>
</feature>
<reference evidence="6" key="1">
    <citation type="submission" date="2021-03" db="EMBL/GenBank/DDBJ databases">
        <authorList>
            <person name="Bekaert M."/>
        </authorList>
    </citation>
    <scope>NUCLEOTIDE SEQUENCE</scope>
</reference>
<dbReference type="SUPFAM" id="SSF50978">
    <property type="entry name" value="WD40 repeat-like"/>
    <property type="match status" value="1"/>
</dbReference>
<feature type="compositionally biased region" description="Acidic residues" evidence="4">
    <location>
        <begin position="314"/>
        <end position="324"/>
    </location>
</feature>
<dbReference type="EMBL" id="CAJPWZ010000720">
    <property type="protein sequence ID" value="CAG2199253.1"/>
    <property type="molecule type" value="Genomic_DNA"/>
</dbReference>
<keyword evidence="7" id="KW-1185">Reference proteome</keyword>
<dbReference type="Pfam" id="PF00400">
    <property type="entry name" value="WD40"/>
    <property type="match status" value="3"/>
</dbReference>
<dbReference type="PROSITE" id="PS00678">
    <property type="entry name" value="WD_REPEATS_1"/>
    <property type="match status" value="1"/>
</dbReference>
<accession>A0A8S3QWZ6</accession>
<dbReference type="PROSITE" id="PS50017">
    <property type="entry name" value="DEATH_DOMAIN"/>
    <property type="match status" value="1"/>
</dbReference>
<evidence type="ECO:0000256" key="4">
    <source>
        <dbReference type="SAM" id="MobiDB-lite"/>
    </source>
</evidence>
<dbReference type="GO" id="GO:0005634">
    <property type="term" value="C:nucleus"/>
    <property type="evidence" value="ECO:0007669"/>
    <property type="project" value="TreeGrafter"/>
</dbReference>
<dbReference type="AlphaFoldDB" id="A0A8S3QWZ6"/>
<evidence type="ECO:0000256" key="3">
    <source>
        <dbReference type="PROSITE-ProRule" id="PRU00221"/>
    </source>
</evidence>
<organism evidence="6 7">
    <name type="scientific">Mytilus edulis</name>
    <name type="common">Blue mussel</name>
    <dbReference type="NCBI Taxonomy" id="6550"/>
    <lineage>
        <taxon>Eukaryota</taxon>
        <taxon>Metazoa</taxon>
        <taxon>Spiralia</taxon>
        <taxon>Lophotrochozoa</taxon>
        <taxon>Mollusca</taxon>
        <taxon>Bivalvia</taxon>
        <taxon>Autobranchia</taxon>
        <taxon>Pteriomorphia</taxon>
        <taxon>Mytilida</taxon>
        <taxon>Mytiloidea</taxon>
        <taxon>Mytilidae</taxon>
        <taxon>Mytilinae</taxon>
        <taxon>Mytilus</taxon>
    </lineage>
</organism>
<dbReference type="OrthoDB" id="6105835at2759"/>
<dbReference type="CDD" id="cd01670">
    <property type="entry name" value="Death"/>
    <property type="match status" value="1"/>
</dbReference>
<proteinExistence type="predicted"/>
<dbReference type="GO" id="GO:0007165">
    <property type="term" value="P:signal transduction"/>
    <property type="evidence" value="ECO:0007669"/>
    <property type="project" value="InterPro"/>
</dbReference>
<dbReference type="SMART" id="SM00320">
    <property type="entry name" value="WD40"/>
    <property type="match status" value="5"/>
</dbReference>
<comment type="caution">
    <text evidence="6">The sequence shown here is derived from an EMBL/GenBank/DDBJ whole genome shotgun (WGS) entry which is preliminary data.</text>
</comment>
<dbReference type="PROSITE" id="PS50294">
    <property type="entry name" value="WD_REPEATS_REGION"/>
    <property type="match status" value="1"/>
</dbReference>
<feature type="region of interest" description="Disordered" evidence="4">
    <location>
        <begin position="292"/>
        <end position="367"/>
    </location>
</feature>
<evidence type="ECO:0000256" key="1">
    <source>
        <dbReference type="ARBA" id="ARBA00022574"/>
    </source>
</evidence>
<dbReference type="Gene3D" id="1.10.533.10">
    <property type="entry name" value="Death Domain, Fas"/>
    <property type="match status" value="1"/>
</dbReference>
<dbReference type="Proteomes" id="UP000683360">
    <property type="component" value="Unassembled WGS sequence"/>
</dbReference>
<dbReference type="InterPro" id="IPR000488">
    <property type="entry name" value="Death_dom"/>
</dbReference>
<dbReference type="InterPro" id="IPR019775">
    <property type="entry name" value="WD40_repeat_CS"/>
</dbReference>
<evidence type="ECO:0000313" key="6">
    <source>
        <dbReference type="EMBL" id="CAG2199253.1"/>
    </source>
</evidence>
<evidence type="ECO:0000256" key="2">
    <source>
        <dbReference type="ARBA" id="ARBA00022737"/>
    </source>
</evidence>
<protein>
    <submittedName>
        <fullName evidence="6">WD repeat-containing protein 13</fullName>
    </submittedName>
</protein>
<keyword evidence="1 3" id="KW-0853">WD repeat</keyword>
<feature type="domain" description="Death" evidence="5">
    <location>
        <begin position="535"/>
        <end position="610"/>
    </location>
</feature>
<evidence type="ECO:0000259" key="5">
    <source>
        <dbReference type="PROSITE" id="PS50017"/>
    </source>
</evidence>
<dbReference type="PROSITE" id="PS50082">
    <property type="entry name" value="WD_REPEATS_2"/>
    <property type="match status" value="2"/>
</dbReference>
<dbReference type="PANTHER" id="PTHR22838">
    <property type="entry name" value="WD REPEAT PROTEIN 26-RELATED"/>
    <property type="match status" value="1"/>
</dbReference>
<evidence type="ECO:0000313" key="7">
    <source>
        <dbReference type="Proteomes" id="UP000683360"/>
    </source>
</evidence>
<name>A0A8S3QWZ6_MYTED</name>
<dbReference type="SUPFAM" id="SSF47986">
    <property type="entry name" value="DEATH domain"/>
    <property type="match status" value="1"/>
</dbReference>
<dbReference type="Gene3D" id="2.130.10.10">
    <property type="entry name" value="YVTN repeat-like/Quinoprotein amine dehydrogenase"/>
    <property type="match status" value="2"/>
</dbReference>
<gene>
    <name evidence="6" type="ORF">MEDL_14022</name>
</gene>
<dbReference type="GO" id="GO:1990841">
    <property type="term" value="F:promoter-specific chromatin binding"/>
    <property type="evidence" value="ECO:0007669"/>
    <property type="project" value="TreeGrafter"/>
</dbReference>
<feature type="repeat" description="WD" evidence="3">
    <location>
        <begin position="1088"/>
        <end position="1120"/>
    </location>
</feature>
<dbReference type="InterPro" id="IPR036322">
    <property type="entry name" value="WD40_repeat_dom_sf"/>
</dbReference>
<feature type="compositionally biased region" description="Polar residues" evidence="4">
    <location>
        <begin position="355"/>
        <end position="364"/>
    </location>
</feature>
<dbReference type="InterPro" id="IPR051350">
    <property type="entry name" value="WD_repeat-ST_regulator"/>
</dbReference>
<dbReference type="InterPro" id="IPR011029">
    <property type="entry name" value="DEATH-like_dom_sf"/>
</dbReference>
<dbReference type="PANTHER" id="PTHR22838:SF4">
    <property type="entry name" value="WD REPEAT-CONTAINING PROTEIN 13"/>
    <property type="match status" value="1"/>
</dbReference>
<feature type="compositionally biased region" description="Low complexity" evidence="4">
    <location>
        <begin position="329"/>
        <end position="346"/>
    </location>
</feature>
<sequence>MSPRILYTGKHYHSDRDGHLKQENVYLRLYKKEKEYSIQVGPFLRTFKEEEFCFFDVEEIELSILEEKSKKSKPFVCLGHKTEEEAYENFVCLTIVIYKDESPDGLFLGSNRIKLFDRVVPGKSSQLKKLNIKLQKTFGKVMKQWFMYSVKNNNEQPVRVILRKTNFSVLDNKLNVLNYHQLRNLEFKEILVNPLKRLIKMKFVEKTPSAEIQHVHCINLRSSMSGDDKGYDFRTHLCHQLQEIHLQELSVEMTNDPSPEVLRWLTDQKTLSGGSDLSEISSPCNIEWSSSTSGINLPPLPSPHHHHKSHEAVENSDDSSEENFDDGKGSSISDKSSSFKVDSDSITVSDEETTNSEISKTNGPFTVGHKTWDDPSTTFPLPTPHDGTNIGAMENSDGNTLVIVNQRDPVNPPSCNSRPPQGHLIRAESVDVLYPHKQDNDLCNNDRPNRNSCSSDDSEYQRIYYKNLGWVRYSNNRVKILQRFHRQRHLGLNITDVDFEVVNKHEKWWDNEFKMCEEDDIFMSLDQTPACMKKDWRDFAEKLGLNCRDIEIIQYFCYTQREWPARVVLCHWKLLSSKYENARAFNFYNLRNFLLELGRHDILKIVNYSETNCFERVKSHCLIAIRPESIQILFILCKTSGEKKCQDGSSLATSTSLRCKFNAYRTPNNPQFRTLYIRRRSQLLRECAKSGKDPSVRKDHLHIRAQLLNSRYGSPAFSDGGSISRSISLRSGGRSGLDNFDKLNLSDSKKHRRNLSSGSLKHIFEGPMKRVFDSIEVVPTDEAEASRAMAGGKTVSENYAFAGMHHIFDQHTAAVTNVKFGHDDKTRLACASLDGTLSICQVIPDPATVICMLRGHAAGVTDFVFSLSNDVILSVSLDATARVWDIAAGKCMRVIEDSMAAELLSCVFHPLNNNMFVTGNSKCFVQVLNISTGKGYKGGSSKVTGKVLALAFDSTGHILWTGDDKGSIHSFTIDVNSGKLIKARRITVCEGLPVTCISARSWISREARDPSLLVNCCVNALCLFKIISEDGALQLKKRFPVKQKRSSIRSTFCPLMSFRQGACYLEVKTCVCISLMCVKESKPCVNKLLGHSAPVLDVCFNCDESLLASCDEQGMVIIWKEGKQIG</sequence>
<keyword evidence="2" id="KW-0677">Repeat</keyword>
<dbReference type="InterPro" id="IPR001680">
    <property type="entry name" value="WD40_rpt"/>
</dbReference>
<dbReference type="InterPro" id="IPR015943">
    <property type="entry name" value="WD40/YVTN_repeat-like_dom_sf"/>
</dbReference>